<gene>
    <name evidence="3" type="ORF">C0Z20_04000</name>
</gene>
<sequence>MWPPACVTPHTRRRHAGIVDIGRASSVPGGYAKCASLYVSIASPGPNRRNPSSVLRIMAHADAVVGFHSEWARVGALRMHAVAAPGPQRPKGLPFVLVHGLGLSHEYMMPTAECLARRFEVFVPDLPGFGESEHPDRVLDIGEMADALVAWMDVTGLVRAALLGNSQGCQVIIDLAARYPERIAAGVLQGPTTPPEERSWLRQFIRWRQNAPYNPPELETISHESYRKSGYLRILRTFHYALDDALETKCQRIRVPMLVVRGQHDPICHESWAEDLAARFPAGRIVLIPRQAHTIVYTGPAALASVAAQFIEECMEPGPGPELQARRRDGAASGS</sequence>
<organism evidence="3 4">
    <name type="scientific">Trinickia symbiotica</name>
    <dbReference type="NCBI Taxonomy" id="863227"/>
    <lineage>
        <taxon>Bacteria</taxon>
        <taxon>Pseudomonadati</taxon>
        <taxon>Pseudomonadota</taxon>
        <taxon>Betaproteobacteria</taxon>
        <taxon>Burkholderiales</taxon>
        <taxon>Burkholderiaceae</taxon>
        <taxon>Trinickia</taxon>
    </lineage>
</organism>
<dbReference type="EMBL" id="PNYC01000002">
    <property type="protein sequence ID" value="PMS37983.1"/>
    <property type="molecule type" value="Genomic_DNA"/>
</dbReference>
<dbReference type="InterPro" id="IPR013595">
    <property type="entry name" value="Pept_S33_TAP-like_C"/>
</dbReference>
<keyword evidence="3" id="KW-0378">Hydrolase</keyword>
<accession>A0A2N7X899</accession>
<evidence type="ECO:0000313" key="4">
    <source>
        <dbReference type="Proteomes" id="UP000235777"/>
    </source>
</evidence>
<proteinExistence type="predicted"/>
<dbReference type="InterPro" id="IPR000073">
    <property type="entry name" value="AB_hydrolase_1"/>
</dbReference>
<dbReference type="Pfam" id="PF08386">
    <property type="entry name" value="Abhydrolase_4"/>
    <property type="match status" value="1"/>
</dbReference>
<comment type="caution">
    <text evidence="3">The sequence shown here is derived from an EMBL/GenBank/DDBJ whole genome shotgun (WGS) entry which is preliminary data.</text>
</comment>
<dbReference type="Pfam" id="PF00561">
    <property type="entry name" value="Abhydrolase_1"/>
    <property type="match status" value="1"/>
</dbReference>
<dbReference type="PANTHER" id="PTHR43194:SF5">
    <property type="entry name" value="PIMELOYL-[ACYL-CARRIER PROTEIN] METHYL ESTER ESTERASE"/>
    <property type="match status" value="1"/>
</dbReference>
<dbReference type="PRINTS" id="PR00111">
    <property type="entry name" value="ABHYDROLASE"/>
</dbReference>
<dbReference type="AlphaFoldDB" id="A0A2N7X899"/>
<dbReference type="Proteomes" id="UP000235777">
    <property type="component" value="Unassembled WGS sequence"/>
</dbReference>
<name>A0A2N7X899_9BURK</name>
<evidence type="ECO:0000259" key="2">
    <source>
        <dbReference type="Pfam" id="PF08386"/>
    </source>
</evidence>
<dbReference type="GO" id="GO:0016787">
    <property type="term" value="F:hydrolase activity"/>
    <property type="evidence" value="ECO:0007669"/>
    <property type="project" value="UniProtKB-KW"/>
</dbReference>
<reference evidence="3 4" key="1">
    <citation type="submission" date="2018-01" db="EMBL/GenBank/DDBJ databases">
        <title>Whole genome analyses suggest that Burkholderia sensu lato contains two further novel genera in the rhizoxinica-symbiotica group Mycetohabitans gen. nov., and Trinickia gen. nov.: implications for the evolution of diazotrophy and nodulation in the Burkholderiaceae.</title>
        <authorList>
            <person name="Estrada-de los Santos P."/>
            <person name="Palmer M."/>
            <person name="Chavez-Ramirez B."/>
            <person name="Beukes C."/>
            <person name="Steenkamp E.T."/>
            <person name="Hirsch A.M."/>
            <person name="Manyaka P."/>
            <person name="Maluk M."/>
            <person name="Lafos M."/>
            <person name="Crook M."/>
            <person name="Gross E."/>
            <person name="Simon M.F."/>
            <person name="Bueno dos Reis Junior F."/>
            <person name="Poole P.S."/>
            <person name="Venter S.N."/>
            <person name="James E.K."/>
        </authorList>
    </citation>
    <scope>NUCLEOTIDE SEQUENCE [LARGE SCALE GENOMIC DNA]</scope>
    <source>
        <strain evidence="3 4">JPY 581</strain>
    </source>
</reference>
<feature type="domain" description="Peptidase S33 tripeptidyl aminopeptidase-like C-terminal" evidence="2">
    <location>
        <begin position="252"/>
        <end position="318"/>
    </location>
</feature>
<dbReference type="InterPro" id="IPR029058">
    <property type="entry name" value="AB_hydrolase_fold"/>
</dbReference>
<keyword evidence="4" id="KW-1185">Reference proteome</keyword>
<evidence type="ECO:0000259" key="1">
    <source>
        <dbReference type="Pfam" id="PF00561"/>
    </source>
</evidence>
<evidence type="ECO:0000313" key="3">
    <source>
        <dbReference type="EMBL" id="PMS37983.1"/>
    </source>
</evidence>
<dbReference type="PANTHER" id="PTHR43194">
    <property type="entry name" value="HYDROLASE ALPHA/BETA FOLD FAMILY"/>
    <property type="match status" value="1"/>
</dbReference>
<dbReference type="STRING" id="863227.GCA_000373005_00337"/>
<dbReference type="InterPro" id="IPR050228">
    <property type="entry name" value="Carboxylesterase_BioH"/>
</dbReference>
<feature type="domain" description="AB hydrolase-1" evidence="1">
    <location>
        <begin position="94"/>
        <end position="210"/>
    </location>
</feature>
<dbReference type="Gene3D" id="3.40.50.1820">
    <property type="entry name" value="alpha/beta hydrolase"/>
    <property type="match status" value="1"/>
</dbReference>
<protein>
    <submittedName>
        <fullName evidence="3">Alpha/beta hydrolase</fullName>
    </submittedName>
</protein>
<dbReference type="SUPFAM" id="SSF53474">
    <property type="entry name" value="alpha/beta-Hydrolases"/>
    <property type="match status" value="1"/>
</dbReference>